<proteinExistence type="inferred from homology"/>
<evidence type="ECO:0000256" key="2">
    <source>
        <dbReference type="ARBA" id="ARBA00023002"/>
    </source>
</evidence>
<accession>A0ABT0K503</accession>
<evidence type="ECO:0000313" key="3">
    <source>
        <dbReference type="EMBL" id="MCK9878891.1"/>
    </source>
</evidence>
<comment type="caution">
    <text evidence="3">The sequence shown here is derived from an EMBL/GenBank/DDBJ whole genome shotgun (WGS) entry which is preliminary data.</text>
</comment>
<reference evidence="3 4" key="1">
    <citation type="submission" date="2022-04" db="EMBL/GenBank/DDBJ databases">
        <title>Genome diversity in the genus Frankia.</title>
        <authorList>
            <person name="Carlos-Shanley C."/>
            <person name="Hahn D."/>
        </authorList>
    </citation>
    <scope>NUCLEOTIDE SEQUENCE [LARGE SCALE GENOMIC DNA]</scope>
    <source>
        <strain evidence="3 4">Ag45/Mut15</strain>
    </source>
</reference>
<dbReference type="Pfam" id="PF00106">
    <property type="entry name" value="adh_short"/>
    <property type="match status" value="1"/>
</dbReference>
<dbReference type="Gene3D" id="3.40.50.720">
    <property type="entry name" value="NAD(P)-binding Rossmann-like Domain"/>
    <property type="match status" value="1"/>
</dbReference>
<dbReference type="InterPro" id="IPR036291">
    <property type="entry name" value="NAD(P)-bd_dom_sf"/>
</dbReference>
<dbReference type="PRINTS" id="PR00081">
    <property type="entry name" value="GDHRDH"/>
</dbReference>
<dbReference type="PANTHER" id="PTHR43669:SF3">
    <property type="entry name" value="ALCOHOL DEHYDROGENASE, PUTATIVE (AFU_ORTHOLOGUE AFUA_3G03445)-RELATED"/>
    <property type="match status" value="1"/>
</dbReference>
<dbReference type="EMBL" id="JALKFT010000051">
    <property type="protein sequence ID" value="MCK9878891.1"/>
    <property type="molecule type" value="Genomic_DNA"/>
</dbReference>
<protein>
    <submittedName>
        <fullName evidence="3">SDR family NAD(P)-dependent oxidoreductase</fullName>
    </submittedName>
</protein>
<sequence>MDVRGSNDNVTTDHRGILAGKSVLITGASSGIGAAAARLFAREGASVVLTARRAERLSALAEEIQAEGGTATSVVADVTRAQDVERAVSVAVERYGRLDAAFNNAGYGEAQTPRHLTKALAAE</sequence>
<organism evidence="3 4">
    <name type="scientific">Frankia umida</name>
    <dbReference type="NCBI Taxonomy" id="573489"/>
    <lineage>
        <taxon>Bacteria</taxon>
        <taxon>Bacillati</taxon>
        <taxon>Actinomycetota</taxon>
        <taxon>Actinomycetes</taxon>
        <taxon>Frankiales</taxon>
        <taxon>Frankiaceae</taxon>
        <taxon>Frankia</taxon>
    </lineage>
</organism>
<evidence type="ECO:0000256" key="1">
    <source>
        <dbReference type="ARBA" id="ARBA00006484"/>
    </source>
</evidence>
<name>A0ABT0K503_9ACTN</name>
<comment type="similarity">
    <text evidence="1">Belongs to the short-chain dehydrogenases/reductases (SDR) family.</text>
</comment>
<dbReference type="InterPro" id="IPR002347">
    <property type="entry name" value="SDR_fam"/>
</dbReference>
<dbReference type="Proteomes" id="UP001201873">
    <property type="component" value="Unassembled WGS sequence"/>
</dbReference>
<gene>
    <name evidence="3" type="ORF">MXD59_24550</name>
</gene>
<keyword evidence="4" id="KW-1185">Reference proteome</keyword>
<dbReference type="SUPFAM" id="SSF51735">
    <property type="entry name" value="NAD(P)-binding Rossmann-fold domains"/>
    <property type="match status" value="1"/>
</dbReference>
<evidence type="ECO:0000313" key="4">
    <source>
        <dbReference type="Proteomes" id="UP001201873"/>
    </source>
</evidence>
<dbReference type="PANTHER" id="PTHR43669">
    <property type="entry name" value="5-KETO-D-GLUCONATE 5-REDUCTASE"/>
    <property type="match status" value="1"/>
</dbReference>
<keyword evidence="2" id="KW-0560">Oxidoreductase</keyword>